<dbReference type="AlphaFoldDB" id="A0A8H8BRL5"/>
<protein>
    <submittedName>
        <fullName evidence="2">Uncharacterized protein</fullName>
    </submittedName>
</protein>
<reference evidence="2" key="1">
    <citation type="submission" date="2021-02" db="EMBL/GenBank/DDBJ databases">
        <title>Genome sequence Cadophora malorum strain M34.</title>
        <authorList>
            <person name="Stefanovic E."/>
            <person name="Vu D."/>
            <person name="Scully C."/>
            <person name="Dijksterhuis J."/>
            <person name="Roader J."/>
            <person name="Houbraken J."/>
        </authorList>
    </citation>
    <scope>NUCLEOTIDE SEQUENCE</scope>
    <source>
        <strain evidence="2">M34</strain>
    </source>
</reference>
<gene>
    <name evidence="2" type="ORF">IFR04_004686</name>
</gene>
<name>A0A8H8BRL5_9HELO</name>
<evidence type="ECO:0000313" key="2">
    <source>
        <dbReference type="EMBL" id="KAG4422180.1"/>
    </source>
</evidence>
<dbReference type="PANTHER" id="PTHR38111">
    <property type="entry name" value="ZN(2)-C6 FUNGAL-TYPE DOMAIN-CONTAINING PROTEIN-RELATED"/>
    <property type="match status" value="1"/>
</dbReference>
<comment type="caution">
    <text evidence="2">The sequence shown here is derived from an EMBL/GenBank/DDBJ whole genome shotgun (WGS) entry which is preliminary data.</text>
</comment>
<dbReference type="Proteomes" id="UP000664132">
    <property type="component" value="Unassembled WGS sequence"/>
</dbReference>
<dbReference type="EMBL" id="JAFJYH010000053">
    <property type="protein sequence ID" value="KAG4422180.1"/>
    <property type="molecule type" value="Genomic_DNA"/>
</dbReference>
<feature type="compositionally biased region" description="Basic and acidic residues" evidence="1">
    <location>
        <begin position="9"/>
        <end position="28"/>
    </location>
</feature>
<sequence length="541" mass="60661">MPQGRPRRPGTEAERAEARRQQVRENVRAFRQRNKQRALSDNTVNSLTKNQNTTTNLSNTSNSTKRPSEAKSEPPTPSKSFETPPPPHQVSVTRFPIGRGVKWSLSLPFRIDLGPAYSGAFIAAFNYRNQPQPIPDVLEVPLNPGAESTISIRFPTPLLRTSGSSTTSTPDVLRVEICYNSWTTAVSIEAMSSGGQMLKEALLAAALSLISLETNDRRISAQALQIQTIALRRLREGFDQYVDDKDPDKATMLSATALACSMSDLLVHKSWPGFSLHLKGVGALIEHAGPVALHTSPAQENFLGYRTAQISFSFLERRSSFLSRPEWIDFDWREDHPNFSHPIHSLLDIAYQIPAQMEVFDKCANRSPNALRRHLRRLNGLVSDLNEWKADLFDDYSSEIYSTEAANWHGLHTDVIKFSNIIVATSFTLYTGVRVALFSLVRQVAAVLKEDDESAIPVLNFAIQESYKWSRIACQCLEYFFARDQNVVGRVLCLFPFDAAWLTFTELSTAYKMNMASELQWCTATAEKIKATGLPVFRKRG</sequence>
<keyword evidence="3" id="KW-1185">Reference proteome</keyword>
<accession>A0A8H8BRL5</accession>
<feature type="region of interest" description="Disordered" evidence="1">
    <location>
        <begin position="1"/>
        <end position="93"/>
    </location>
</feature>
<dbReference type="OrthoDB" id="3525185at2759"/>
<dbReference type="InterPro" id="IPR053178">
    <property type="entry name" value="Osmoadaptation_assoc"/>
</dbReference>
<evidence type="ECO:0000256" key="1">
    <source>
        <dbReference type="SAM" id="MobiDB-lite"/>
    </source>
</evidence>
<proteinExistence type="predicted"/>
<feature type="compositionally biased region" description="Low complexity" evidence="1">
    <location>
        <begin position="45"/>
        <end position="65"/>
    </location>
</feature>
<evidence type="ECO:0000313" key="3">
    <source>
        <dbReference type="Proteomes" id="UP000664132"/>
    </source>
</evidence>
<organism evidence="2 3">
    <name type="scientific">Cadophora malorum</name>
    <dbReference type="NCBI Taxonomy" id="108018"/>
    <lineage>
        <taxon>Eukaryota</taxon>
        <taxon>Fungi</taxon>
        <taxon>Dikarya</taxon>
        <taxon>Ascomycota</taxon>
        <taxon>Pezizomycotina</taxon>
        <taxon>Leotiomycetes</taxon>
        <taxon>Helotiales</taxon>
        <taxon>Ploettnerulaceae</taxon>
        <taxon>Cadophora</taxon>
    </lineage>
</organism>